<dbReference type="RefSeq" id="WP_184679660.1">
    <property type="nucleotide sequence ID" value="NZ_JACHLL010000001.1"/>
</dbReference>
<dbReference type="PANTHER" id="PTHR36456">
    <property type="entry name" value="UPF0232 PROTEIN SCO3875"/>
    <property type="match status" value="1"/>
</dbReference>
<accession>A0A7X0ESV1</accession>
<protein>
    <recommendedName>
        <fullName evidence="3">DUF721 domain-containing protein</fullName>
    </recommendedName>
</protein>
<dbReference type="Proteomes" id="UP000557193">
    <property type="component" value="Unassembled WGS sequence"/>
</dbReference>
<proteinExistence type="predicted"/>
<gene>
    <name evidence="1" type="ORF">HNP49_000101</name>
</gene>
<sequence>MSRRPPPAKTADSILRQSQPLQALLGAARRLDHLQKLLEAALEPAAREHCKVASWRDGTLLLIVSNGHWATRLHYQQRRLLRLLQEQTAFNGLQRILFKVQPVTGSSSAGTRHVELTPAAAESLRTAADGISDPRLREALERLAKHADQP</sequence>
<evidence type="ECO:0008006" key="3">
    <source>
        <dbReference type="Google" id="ProtNLM"/>
    </source>
</evidence>
<name>A0A7X0ESV1_9PSED</name>
<dbReference type="InterPro" id="IPR007922">
    <property type="entry name" value="DciA-like"/>
</dbReference>
<organism evidence="1 2">
    <name type="scientific">Pseudomonas fluvialis</name>
    <dbReference type="NCBI Taxonomy" id="1793966"/>
    <lineage>
        <taxon>Bacteria</taxon>
        <taxon>Pseudomonadati</taxon>
        <taxon>Pseudomonadota</taxon>
        <taxon>Gammaproteobacteria</taxon>
        <taxon>Pseudomonadales</taxon>
        <taxon>Pseudomonadaceae</taxon>
        <taxon>Pseudomonas</taxon>
    </lineage>
</organism>
<dbReference type="Pfam" id="PF05258">
    <property type="entry name" value="DciA"/>
    <property type="match status" value="1"/>
</dbReference>
<reference evidence="1 2" key="1">
    <citation type="submission" date="2020-08" db="EMBL/GenBank/DDBJ databases">
        <title>Functional genomics of gut bacteria from endangered species of beetles.</title>
        <authorList>
            <person name="Carlos-Shanley C."/>
        </authorList>
    </citation>
    <scope>NUCLEOTIDE SEQUENCE [LARGE SCALE GENOMIC DNA]</scope>
    <source>
        <strain evidence="1 2">S00202</strain>
    </source>
</reference>
<dbReference type="EMBL" id="JACHLL010000001">
    <property type="protein sequence ID" value="MBB6339951.1"/>
    <property type="molecule type" value="Genomic_DNA"/>
</dbReference>
<evidence type="ECO:0000313" key="2">
    <source>
        <dbReference type="Proteomes" id="UP000557193"/>
    </source>
</evidence>
<evidence type="ECO:0000313" key="1">
    <source>
        <dbReference type="EMBL" id="MBB6339951.1"/>
    </source>
</evidence>
<dbReference type="AlphaFoldDB" id="A0A7X0ESV1"/>
<keyword evidence="2" id="KW-1185">Reference proteome</keyword>
<comment type="caution">
    <text evidence="1">The sequence shown here is derived from an EMBL/GenBank/DDBJ whole genome shotgun (WGS) entry which is preliminary data.</text>
</comment>
<dbReference type="PANTHER" id="PTHR36456:SF1">
    <property type="entry name" value="UPF0232 PROTEIN SCO3875"/>
    <property type="match status" value="1"/>
</dbReference>